<name>X1HIQ0_9ZZZZ</name>
<protein>
    <recommendedName>
        <fullName evidence="3">DegV family protein</fullName>
    </recommendedName>
</protein>
<dbReference type="Gene3D" id="3.30.1180.10">
    <property type="match status" value="1"/>
</dbReference>
<evidence type="ECO:0000256" key="1">
    <source>
        <dbReference type="ARBA" id="ARBA00023121"/>
    </source>
</evidence>
<gene>
    <name evidence="2" type="ORF">S03H2_32572</name>
</gene>
<dbReference type="Gene3D" id="3.40.50.10440">
    <property type="entry name" value="Dihydroxyacetone kinase, domain 1"/>
    <property type="match status" value="1"/>
</dbReference>
<dbReference type="EMBL" id="BARU01019793">
    <property type="protein sequence ID" value="GAH56930.1"/>
    <property type="molecule type" value="Genomic_DNA"/>
</dbReference>
<accession>X1HIQ0</accession>
<feature type="non-terminal residue" evidence="2">
    <location>
        <position position="1"/>
    </location>
</feature>
<dbReference type="InterPro" id="IPR003797">
    <property type="entry name" value="DegV"/>
</dbReference>
<dbReference type="AlphaFoldDB" id="X1HIQ0"/>
<dbReference type="NCBIfam" id="TIGR00762">
    <property type="entry name" value="DegV"/>
    <property type="match status" value="1"/>
</dbReference>
<evidence type="ECO:0000313" key="2">
    <source>
        <dbReference type="EMBL" id="GAH56930.1"/>
    </source>
</evidence>
<evidence type="ECO:0008006" key="3">
    <source>
        <dbReference type="Google" id="ProtNLM"/>
    </source>
</evidence>
<dbReference type="PANTHER" id="PTHR33434">
    <property type="entry name" value="DEGV DOMAIN-CONTAINING PROTEIN DR_1986-RELATED"/>
    <property type="match status" value="1"/>
</dbReference>
<dbReference type="Pfam" id="PF02645">
    <property type="entry name" value="DegV"/>
    <property type="match status" value="1"/>
</dbReference>
<dbReference type="SUPFAM" id="SSF82549">
    <property type="entry name" value="DAK1/DegV-like"/>
    <property type="match status" value="1"/>
</dbReference>
<dbReference type="GO" id="GO:0008289">
    <property type="term" value="F:lipid binding"/>
    <property type="evidence" value="ECO:0007669"/>
    <property type="project" value="UniProtKB-KW"/>
</dbReference>
<dbReference type="PROSITE" id="PS51482">
    <property type="entry name" value="DEGV"/>
    <property type="match status" value="1"/>
</dbReference>
<dbReference type="PANTHER" id="PTHR33434:SF2">
    <property type="entry name" value="FATTY ACID-BINDING PROTEIN TM_1468"/>
    <property type="match status" value="1"/>
</dbReference>
<sequence>TFAEAYDKLAEGTDEILAIILSSKLSATYEVALQSIGLMKRQCRVEVIDSQWAVMAQGFIVMKAARAAQAGVSLDEAIDVTQKTIPCVDMRAAFDTLEYLKRGGRIGKAQALMGSMLRVNPLITLKDGVLEPAGRTRSRAKAIDYLYDFAVSYSHIEEIAVEDAACPDDAELLVERLGSKFPKERIYRSKTTPVIGTHTGPGLLLVAILGDRD</sequence>
<organism evidence="2">
    <name type="scientific">marine sediment metagenome</name>
    <dbReference type="NCBI Taxonomy" id="412755"/>
    <lineage>
        <taxon>unclassified sequences</taxon>
        <taxon>metagenomes</taxon>
        <taxon>ecological metagenomes</taxon>
    </lineage>
</organism>
<proteinExistence type="predicted"/>
<reference evidence="2" key="1">
    <citation type="journal article" date="2014" name="Front. Microbiol.">
        <title>High frequency of phylogenetically diverse reductive dehalogenase-homologous genes in deep subseafloor sedimentary metagenomes.</title>
        <authorList>
            <person name="Kawai M."/>
            <person name="Futagami T."/>
            <person name="Toyoda A."/>
            <person name="Takaki Y."/>
            <person name="Nishi S."/>
            <person name="Hori S."/>
            <person name="Arai W."/>
            <person name="Tsubouchi T."/>
            <person name="Morono Y."/>
            <person name="Uchiyama I."/>
            <person name="Ito T."/>
            <person name="Fujiyama A."/>
            <person name="Inagaki F."/>
            <person name="Takami H."/>
        </authorList>
    </citation>
    <scope>NUCLEOTIDE SEQUENCE</scope>
    <source>
        <strain evidence="2">Expedition CK06-06</strain>
    </source>
</reference>
<comment type="caution">
    <text evidence="2">The sequence shown here is derived from an EMBL/GenBank/DDBJ whole genome shotgun (WGS) entry which is preliminary data.</text>
</comment>
<dbReference type="InterPro" id="IPR050270">
    <property type="entry name" value="DegV_domain_contain"/>
</dbReference>
<dbReference type="InterPro" id="IPR043168">
    <property type="entry name" value="DegV_C"/>
</dbReference>
<keyword evidence="1" id="KW-0446">Lipid-binding</keyword>